<accession>A0A6P9EY66</accession>
<keyword evidence="2" id="KW-1185">Reference proteome</keyword>
<evidence type="ECO:0000313" key="3">
    <source>
        <dbReference type="RefSeq" id="XP_035578121.1"/>
    </source>
</evidence>
<evidence type="ECO:0000313" key="2">
    <source>
        <dbReference type="Proteomes" id="UP000515165"/>
    </source>
</evidence>
<gene>
    <name evidence="3" type="primary">LOC118356022</name>
</gene>
<dbReference type="RefSeq" id="XP_035578121.1">
    <property type="nucleotide sequence ID" value="XM_035722228.1"/>
</dbReference>
<protein>
    <submittedName>
        <fullName evidence="3">Uncharacterized protein LOC118356022</fullName>
    </submittedName>
</protein>
<reference evidence="3" key="1">
    <citation type="submission" date="2025-08" db="UniProtKB">
        <authorList>
            <consortium name="RefSeq"/>
        </authorList>
    </citation>
    <scope>IDENTIFICATION</scope>
    <source>
        <tissue evidence="3">Blood</tissue>
    </source>
</reference>
<sequence length="364" mass="39465">MLQPRLSAGTGYSGLINRIYPRRLKRRICTLRFQTGLFSKQDVVFQGAALLVQCPKEQEGTGRKSRGTEGGVGGGGRRAGRGLGSGEARPRVGGAGCAGPARPGIRGSGCKARPGRRAQAAASGLWGRRCPRPAPGSSGPKAVPAVLRKPPHAEERPRGGSAPETREAAGTQRDLTQGGCWPCARGLFRSVRGLRGGRWEPRPRMRRPRLRAARSAEASSRARDWGRGLRGGLSRDAQRSDSPLRDFRSEVGRGELRGAEGHSRRPSRHFEGEDGTVWKRRVGGFPQPWSLGGGETSLRSFGDHCRRQTQRMGEPEEAGTEDNAQSILYSRCSSSIIEKIDIFNTYMYAYISSSTPTPRPAPMV</sequence>
<organism evidence="2 3">
    <name type="scientific">Zalophus californianus</name>
    <name type="common">California sealion</name>
    <dbReference type="NCBI Taxonomy" id="9704"/>
    <lineage>
        <taxon>Eukaryota</taxon>
        <taxon>Metazoa</taxon>
        <taxon>Chordata</taxon>
        <taxon>Craniata</taxon>
        <taxon>Vertebrata</taxon>
        <taxon>Euteleostomi</taxon>
        <taxon>Mammalia</taxon>
        <taxon>Eutheria</taxon>
        <taxon>Laurasiatheria</taxon>
        <taxon>Carnivora</taxon>
        <taxon>Caniformia</taxon>
        <taxon>Pinnipedia</taxon>
        <taxon>Otariidae</taxon>
        <taxon>Zalophus</taxon>
    </lineage>
</organism>
<dbReference type="GeneID" id="118356022"/>
<dbReference type="Proteomes" id="UP000515165">
    <property type="component" value="Chromosome 10"/>
</dbReference>
<feature type="compositionally biased region" description="Gly residues" evidence="1">
    <location>
        <begin position="68"/>
        <end position="85"/>
    </location>
</feature>
<dbReference type="AlphaFoldDB" id="A0A6P9EY66"/>
<feature type="compositionally biased region" description="Basic and acidic residues" evidence="1">
    <location>
        <begin position="236"/>
        <end position="272"/>
    </location>
</feature>
<feature type="region of interest" description="Disordered" evidence="1">
    <location>
        <begin position="57"/>
        <end position="177"/>
    </location>
</feature>
<dbReference type="KEGG" id="zca:118356022"/>
<evidence type="ECO:0000256" key="1">
    <source>
        <dbReference type="SAM" id="MobiDB-lite"/>
    </source>
</evidence>
<proteinExistence type="predicted"/>
<name>A0A6P9EY66_ZALCA</name>
<feature type="region of interest" description="Disordered" evidence="1">
    <location>
        <begin position="195"/>
        <end position="274"/>
    </location>
</feature>